<dbReference type="AlphaFoldDB" id="A0A0C2HIP6"/>
<dbReference type="PIRSF" id="PIRSF021774">
    <property type="entry name" value="UCP021774"/>
    <property type="match status" value="1"/>
</dbReference>
<name>A0A0C2HIP6_9STAP</name>
<dbReference type="InterPro" id="IPR005180">
    <property type="entry name" value="DUF302"/>
</dbReference>
<dbReference type="InterPro" id="IPR035923">
    <property type="entry name" value="TT1751-like_sf"/>
</dbReference>
<protein>
    <submittedName>
        <fullName evidence="3">DUF302 domain-containing protein</fullName>
    </submittedName>
</protein>
<proteinExistence type="predicted"/>
<dbReference type="PANTHER" id="PTHR38342">
    <property type="entry name" value="SLR5037 PROTEIN"/>
    <property type="match status" value="1"/>
</dbReference>
<dbReference type="STRING" id="45670.SN16_02450"/>
<dbReference type="Proteomes" id="UP000527860">
    <property type="component" value="Unassembled WGS sequence"/>
</dbReference>
<keyword evidence="5" id="KW-1185">Reference proteome</keyword>
<dbReference type="CDD" id="cd14797">
    <property type="entry name" value="DUF302"/>
    <property type="match status" value="1"/>
</dbReference>
<dbReference type="SUPFAM" id="SSF103247">
    <property type="entry name" value="TT1751-like"/>
    <property type="match status" value="1"/>
</dbReference>
<dbReference type="OrthoDB" id="9791067at2"/>
<organism evidence="2 4">
    <name type="scientific">Salinicoccus roseus</name>
    <dbReference type="NCBI Taxonomy" id="45670"/>
    <lineage>
        <taxon>Bacteria</taxon>
        <taxon>Bacillati</taxon>
        <taxon>Bacillota</taxon>
        <taxon>Bacilli</taxon>
        <taxon>Bacillales</taxon>
        <taxon>Staphylococcaceae</taxon>
        <taxon>Salinicoccus</taxon>
    </lineage>
</organism>
<dbReference type="RefSeq" id="WP_040105018.1">
    <property type="nucleotide sequence ID" value="NZ_CANNAG010000002.1"/>
</dbReference>
<evidence type="ECO:0000313" key="5">
    <source>
        <dbReference type="Proteomes" id="UP000527860"/>
    </source>
</evidence>
<dbReference type="Pfam" id="PF03625">
    <property type="entry name" value="DUF302"/>
    <property type="match status" value="1"/>
</dbReference>
<evidence type="ECO:0000313" key="3">
    <source>
        <dbReference type="EMBL" id="MDB0579635.1"/>
    </source>
</evidence>
<evidence type="ECO:0000259" key="1">
    <source>
        <dbReference type="Pfam" id="PF03625"/>
    </source>
</evidence>
<feature type="domain" description="DUF302" evidence="1">
    <location>
        <begin position="34"/>
        <end position="96"/>
    </location>
</feature>
<reference evidence="2 4" key="1">
    <citation type="submission" date="2015-01" db="EMBL/GenBank/DDBJ databases">
        <title>Genome sequences of high lactate-tolerant strain Salinicoccus roseus W12 with industrial interest.</title>
        <authorList>
            <person name="Wang H."/>
            <person name="Yu B."/>
        </authorList>
    </citation>
    <scope>NUCLEOTIDE SEQUENCE [LARGE SCALE GENOMIC DNA]</scope>
    <source>
        <strain evidence="2 4">W12</strain>
    </source>
</reference>
<reference evidence="3" key="2">
    <citation type="submission" date="2020-04" db="EMBL/GenBank/DDBJ databases">
        <authorList>
            <person name="Tanveer F."/>
            <person name="Xie Y."/>
            <person name="Shinwari Z.K."/>
        </authorList>
    </citation>
    <scope>NUCLEOTIDE SEQUENCE</scope>
    <source>
        <strain evidence="3">MOSEL-ME25</strain>
    </source>
</reference>
<accession>A0A0C2HIP6</accession>
<evidence type="ECO:0000313" key="4">
    <source>
        <dbReference type="Proteomes" id="UP000031546"/>
    </source>
</evidence>
<dbReference type="GeneID" id="77844399"/>
<dbReference type="EMBL" id="JABEVU030000001">
    <property type="protein sequence ID" value="MDB0579635.1"/>
    <property type="molecule type" value="Genomic_DNA"/>
</dbReference>
<dbReference type="InterPro" id="IPR016796">
    <property type="entry name" value="UCP021774"/>
</dbReference>
<dbReference type="Proteomes" id="UP000031546">
    <property type="component" value="Unassembled WGS sequence"/>
</dbReference>
<dbReference type="Gene3D" id="3.30.310.70">
    <property type="entry name" value="TT1751-like domain"/>
    <property type="match status" value="1"/>
</dbReference>
<reference evidence="3" key="3">
    <citation type="submission" date="2022-12" db="EMBL/GenBank/DDBJ databases">
        <title>Genome analysis and biological profiling of marine Salinicoccus roseus MOSEL-ME25.</title>
        <authorList>
            <person name="Mirza F.T."/>
            <person name="Xie Y."/>
            <person name="Shinwari Z.K."/>
        </authorList>
    </citation>
    <scope>NUCLEOTIDE SEQUENCE</scope>
    <source>
        <strain evidence="3">MOSEL-ME25</strain>
    </source>
</reference>
<evidence type="ECO:0000313" key="2">
    <source>
        <dbReference type="EMBL" id="KIH71554.1"/>
    </source>
</evidence>
<dbReference type="PANTHER" id="PTHR38342:SF1">
    <property type="entry name" value="SLR5037 PROTEIN"/>
    <property type="match status" value="1"/>
</dbReference>
<gene>
    <name evidence="3" type="ORF">F7P68_0003755</name>
    <name evidence="2" type="ORF">SN16_02450</name>
</gene>
<comment type="caution">
    <text evidence="2">The sequence shown here is derived from an EMBL/GenBank/DDBJ whole genome shotgun (WGS) entry which is preliminary data.</text>
</comment>
<dbReference type="EMBL" id="JXII01000002">
    <property type="protein sequence ID" value="KIH71554.1"/>
    <property type="molecule type" value="Genomic_DNA"/>
</dbReference>
<sequence length="127" mass="14549">MFHYTVETDKPIEEAVSSLEASLKEEKFGVLWHFDIKETLESKGLEFEQPYRVLEVCNPQEAKNVLEENQMVGYFLPCKMVVYEDGGTTKIGLPKPTALIEMVNDDALKQFAQDIEDRLITCMDRAV</sequence>